<dbReference type="EC" id="3.4.13.18" evidence="2"/>
<dbReference type="Pfam" id="PF01546">
    <property type="entry name" value="Peptidase_M20"/>
    <property type="match status" value="1"/>
</dbReference>
<dbReference type="InterPro" id="IPR011650">
    <property type="entry name" value="Peptidase_M20_dimer"/>
</dbReference>
<dbReference type="Proteomes" id="UP000095488">
    <property type="component" value="Unassembled WGS sequence"/>
</dbReference>
<dbReference type="InterPro" id="IPR001160">
    <property type="entry name" value="Peptidase_M20C"/>
</dbReference>
<dbReference type="CDD" id="cd03890">
    <property type="entry name" value="M20_pepD"/>
    <property type="match status" value="1"/>
</dbReference>
<dbReference type="Pfam" id="PF07687">
    <property type="entry name" value="M20_dimer"/>
    <property type="match status" value="1"/>
</dbReference>
<sequence>MNILKDLQPNDVFKYFEEISQIPRGSGDEKRISDYLAKFGKDLGLETIQDEALNIIIKKPATKGYENAPTVILQGHMDMVCEKNIDTVHDFTKDPLELKVDGDFIYANGTTLGADNGIAIAYGMAILASNDIPHPNLELLVTTDEETGMSGAMALNGEHLDGKILLNLDSEEEGFFLVSCAGGVRTNVSLDIKWEETKENLRALEISLRNLKGGHSGMEINKERGNSNKLMGRVLNALLENVDFSLAYINGGSKDNAIPRECDALIVLEESNIEKVIEICKEFDLMFKNELEANDKDVTVKVCETLEIPNEVFSKDSTYKAIKILNLIPNGVDTMSMAIKDLVQSSTNLGVVETNNKSIIFKNATRSSVGTLKEKIVKQTSDIAEVLGAKCEIAAPYPEWQYNPKSKIRELCKKVYKDVTGEDAKIIAIHAGLECGLLGEKIKDLDMISFGPNMFDVHTPNEHLSISSTMNVWKLLLEILKEIK</sequence>
<dbReference type="Gene3D" id="3.40.630.10">
    <property type="entry name" value="Zn peptidases"/>
    <property type="match status" value="2"/>
</dbReference>
<gene>
    <name evidence="2" type="primary">pepD</name>
    <name evidence="2" type="ORF">ERS852473_01710</name>
</gene>
<dbReference type="RefSeq" id="WP_055259492.1">
    <property type="nucleotide sequence ID" value="NZ_BCMV01000008.1"/>
</dbReference>
<proteinExistence type="predicted"/>
<dbReference type="EMBL" id="CYZR01000005">
    <property type="protein sequence ID" value="CUO02905.1"/>
    <property type="molecule type" value="Genomic_DNA"/>
</dbReference>
<protein>
    <submittedName>
        <fullName evidence="2">Cytosol non-specific dipeptidase</fullName>
        <ecNumber evidence="2">3.4.13.18</ecNumber>
    </submittedName>
</protein>
<evidence type="ECO:0000259" key="1">
    <source>
        <dbReference type="Pfam" id="PF07687"/>
    </source>
</evidence>
<keyword evidence="2" id="KW-0645">Protease</keyword>
<evidence type="ECO:0000313" key="2">
    <source>
        <dbReference type="EMBL" id="CUO02905.1"/>
    </source>
</evidence>
<dbReference type="PANTHER" id="PTHR43501:SF1">
    <property type="entry name" value="CYTOSOL NON-SPECIFIC DIPEPTIDASE"/>
    <property type="match status" value="1"/>
</dbReference>
<dbReference type="PIRSF" id="PIRSF016599">
    <property type="entry name" value="Xaa-His_dipept"/>
    <property type="match status" value="1"/>
</dbReference>
<dbReference type="InterPro" id="IPR002933">
    <property type="entry name" value="Peptidase_M20"/>
</dbReference>
<dbReference type="NCBIfam" id="TIGR01893">
    <property type="entry name" value="aa-his-dipept"/>
    <property type="match status" value="1"/>
</dbReference>
<dbReference type="PRINTS" id="PR00934">
    <property type="entry name" value="XHISDIPTASE"/>
</dbReference>
<evidence type="ECO:0000313" key="3">
    <source>
        <dbReference type="Proteomes" id="UP000095488"/>
    </source>
</evidence>
<accession>A0ABM9UR68</accession>
<dbReference type="SUPFAM" id="SSF53187">
    <property type="entry name" value="Zn-dependent exopeptidases"/>
    <property type="match status" value="1"/>
</dbReference>
<feature type="domain" description="Peptidase M20 dimerisation" evidence="1">
    <location>
        <begin position="206"/>
        <end position="292"/>
    </location>
</feature>
<dbReference type="GO" id="GO:0016805">
    <property type="term" value="F:dipeptidase activity"/>
    <property type="evidence" value="ECO:0007669"/>
    <property type="project" value="UniProtKB-KW"/>
</dbReference>
<name>A0ABM9UR68_SARVE</name>
<keyword evidence="3" id="KW-1185">Reference proteome</keyword>
<organism evidence="2 3">
    <name type="scientific">Sarcina ventriculi</name>
    <name type="common">Clostridium ventriculi</name>
    <dbReference type="NCBI Taxonomy" id="1267"/>
    <lineage>
        <taxon>Bacteria</taxon>
        <taxon>Bacillati</taxon>
        <taxon>Bacillota</taxon>
        <taxon>Clostridia</taxon>
        <taxon>Eubacteriales</taxon>
        <taxon>Clostridiaceae</taxon>
        <taxon>Sarcina</taxon>
    </lineage>
</organism>
<keyword evidence="2" id="KW-0378">Hydrolase</keyword>
<keyword evidence="2" id="KW-0224">Dipeptidase</keyword>
<comment type="caution">
    <text evidence="2">The sequence shown here is derived from an EMBL/GenBank/DDBJ whole genome shotgun (WGS) entry which is preliminary data.</text>
</comment>
<reference evidence="2 3" key="1">
    <citation type="submission" date="2015-09" db="EMBL/GenBank/DDBJ databases">
        <authorList>
            <consortium name="Pathogen Informatics"/>
        </authorList>
    </citation>
    <scope>NUCLEOTIDE SEQUENCE [LARGE SCALE GENOMIC DNA]</scope>
    <source>
        <strain evidence="2 3">2789STDY5834858</strain>
    </source>
</reference>
<dbReference type="PANTHER" id="PTHR43501">
    <property type="entry name" value="CYTOSOL NON-SPECIFIC DIPEPTIDASE"/>
    <property type="match status" value="1"/>
</dbReference>